<organism evidence="2 3">
    <name type="scientific">Lasius niger</name>
    <name type="common">Black garden ant</name>
    <dbReference type="NCBI Taxonomy" id="67767"/>
    <lineage>
        <taxon>Eukaryota</taxon>
        <taxon>Metazoa</taxon>
        <taxon>Ecdysozoa</taxon>
        <taxon>Arthropoda</taxon>
        <taxon>Hexapoda</taxon>
        <taxon>Insecta</taxon>
        <taxon>Pterygota</taxon>
        <taxon>Neoptera</taxon>
        <taxon>Endopterygota</taxon>
        <taxon>Hymenoptera</taxon>
        <taxon>Apocrita</taxon>
        <taxon>Aculeata</taxon>
        <taxon>Formicoidea</taxon>
        <taxon>Formicidae</taxon>
        <taxon>Formicinae</taxon>
        <taxon>Lasius</taxon>
        <taxon>Lasius</taxon>
    </lineage>
</organism>
<dbReference type="STRING" id="67767.A0A0J7KMT3"/>
<feature type="domain" description="Reverse transcriptase" evidence="1">
    <location>
        <begin position="1"/>
        <end position="140"/>
    </location>
</feature>
<reference evidence="2 3" key="1">
    <citation type="submission" date="2015-04" db="EMBL/GenBank/DDBJ databases">
        <title>Lasius niger genome sequencing.</title>
        <authorList>
            <person name="Konorov E.A."/>
            <person name="Nikitin M.A."/>
            <person name="Kirill M.V."/>
            <person name="Chang P."/>
        </authorList>
    </citation>
    <scope>NUCLEOTIDE SEQUENCE [LARGE SCALE GENOMIC DNA]</scope>
    <source>
        <tissue evidence="2">Whole</tissue>
    </source>
</reference>
<gene>
    <name evidence="2" type="ORF">RF55_8506</name>
</gene>
<dbReference type="PaxDb" id="67767-A0A0J7KMT3"/>
<evidence type="ECO:0000313" key="2">
    <source>
        <dbReference type="EMBL" id="KMQ91607.1"/>
    </source>
</evidence>
<dbReference type="GO" id="GO:0003964">
    <property type="term" value="F:RNA-directed DNA polymerase activity"/>
    <property type="evidence" value="ECO:0007669"/>
    <property type="project" value="UniProtKB-KW"/>
</dbReference>
<proteinExistence type="predicted"/>
<dbReference type="SUPFAM" id="SSF56672">
    <property type="entry name" value="DNA/RNA polymerases"/>
    <property type="match status" value="1"/>
</dbReference>
<dbReference type="AlphaFoldDB" id="A0A0J7KMT3"/>
<dbReference type="Proteomes" id="UP000036403">
    <property type="component" value="Unassembled WGS sequence"/>
</dbReference>
<dbReference type="PANTHER" id="PTHR33332">
    <property type="entry name" value="REVERSE TRANSCRIPTASE DOMAIN-CONTAINING PROTEIN"/>
    <property type="match status" value="1"/>
</dbReference>
<protein>
    <submittedName>
        <fullName evidence="2">Reverse transcriptase</fullName>
    </submittedName>
</protein>
<dbReference type="Pfam" id="PF00078">
    <property type="entry name" value="RVT_1"/>
    <property type="match status" value="1"/>
</dbReference>
<name>A0A0J7KMT3_LASNI</name>
<accession>A0A0J7KMT3</accession>
<evidence type="ECO:0000313" key="3">
    <source>
        <dbReference type="Proteomes" id="UP000036403"/>
    </source>
</evidence>
<dbReference type="EMBL" id="LBMM01005328">
    <property type="protein sequence ID" value="KMQ91607.1"/>
    <property type="molecule type" value="Genomic_DNA"/>
</dbReference>
<dbReference type="InterPro" id="IPR000477">
    <property type="entry name" value="RT_dom"/>
</dbReference>
<dbReference type="PROSITE" id="PS50878">
    <property type="entry name" value="RT_POL"/>
    <property type="match status" value="1"/>
</dbReference>
<dbReference type="OrthoDB" id="7700848at2759"/>
<keyword evidence="3" id="KW-1185">Reference proteome</keyword>
<comment type="caution">
    <text evidence="2">The sequence shown here is derived from an EMBL/GenBank/DDBJ whole genome shotgun (WGS) entry which is preliminary data.</text>
</comment>
<sequence>MIDNYLSNRCIEYTIDGGKVETKSVTSGVPQGSILGPLLWNIGYVYVPETGLEQGCRILCYADDTLILVTSDNTRDIVNKANLQTDLVINRIRRLGLRVSAPKTEMIIFYGRKSEREIVIRVDGEPIVARDSLKYFGIMLDSRMTFKTHFKYVEDKTTKIVRALGKLMPNIRGPGEKKRRLFANAVMSVLTYGAPVWYDELISSKRIQVPLNRMIRIGFESDLSVQNGFIRSGDAFGKSAAPLPDGILKEASILKTKGLEEKRRLVRGGKEGNKD</sequence>
<keyword evidence="2" id="KW-0695">RNA-directed DNA polymerase</keyword>
<dbReference type="InterPro" id="IPR043502">
    <property type="entry name" value="DNA/RNA_pol_sf"/>
</dbReference>
<evidence type="ECO:0000259" key="1">
    <source>
        <dbReference type="PROSITE" id="PS50878"/>
    </source>
</evidence>
<keyword evidence="2" id="KW-0808">Transferase</keyword>
<keyword evidence="2" id="KW-0548">Nucleotidyltransferase</keyword>